<dbReference type="Proteomes" id="UP000073492">
    <property type="component" value="Unassembled WGS sequence"/>
</dbReference>
<dbReference type="Gene3D" id="2.60.40.10">
    <property type="entry name" value="Immunoglobulins"/>
    <property type="match status" value="1"/>
</dbReference>
<evidence type="ECO:0000256" key="4">
    <source>
        <dbReference type="ARBA" id="ARBA00022801"/>
    </source>
</evidence>
<comment type="similarity">
    <text evidence="2 9">Belongs to the glycosyl hydrolase 15 family.</text>
</comment>
<dbReference type="SMART" id="SM01065">
    <property type="entry name" value="CBM_2"/>
    <property type="match status" value="1"/>
</dbReference>
<keyword evidence="7 9" id="KW-0326">Glycosidase</keyword>
<reference evidence="14 15" key="1">
    <citation type="submission" date="2015-07" db="EMBL/GenBank/DDBJ databases">
        <title>Comparative genomics of the Sigatoka disease complex on banana suggests a link between parallel evolutionary changes in Pseudocercospora fijiensis and Pseudocercospora eumusae and increased virulence on the banana host.</title>
        <authorList>
            <person name="Chang T.-C."/>
            <person name="Salvucci A."/>
            <person name="Crous P.W."/>
            <person name="Stergiopoulos I."/>
        </authorList>
    </citation>
    <scope>NUCLEOTIDE SEQUENCE [LARGE SCALE GENOMIC DNA]</scope>
    <source>
        <strain evidence="14 15">CBS 116634</strain>
    </source>
</reference>
<dbReference type="OrthoDB" id="6123450at2759"/>
<accession>A0A139IJN7</accession>
<dbReference type="SUPFAM" id="SSF49452">
    <property type="entry name" value="Starch-binding domain-like"/>
    <property type="match status" value="1"/>
</dbReference>
<evidence type="ECO:0000256" key="5">
    <source>
        <dbReference type="ARBA" id="ARBA00023180"/>
    </source>
</evidence>
<dbReference type="AlphaFoldDB" id="A0A139IJN7"/>
<evidence type="ECO:0000256" key="9">
    <source>
        <dbReference type="PIRNR" id="PIRNR001031"/>
    </source>
</evidence>
<dbReference type="CDD" id="cd05811">
    <property type="entry name" value="CBM20_glucoamylase"/>
    <property type="match status" value="1"/>
</dbReference>
<dbReference type="STRING" id="113226.A0A139IJN7"/>
<evidence type="ECO:0000256" key="11">
    <source>
        <dbReference type="PIRSR" id="PIRSR001031-2"/>
    </source>
</evidence>
<dbReference type="InterPro" id="IPR008928">
    <property type="entry name" value="6-hairpin_glycosidase_sf"/>
</dbReference>
<comment type="caution">
    <text evidence="14">The sequence shown here is derived from an EMBL/GenBank/DDBJ whole genome shotgun (WGS) entry which is preliminary data.</text>
</comment>
<comment type="catalytic activity">
    <reaction evidence="1 9">
        <text>Hydrolysis of terminal (1-&gt;4)-linked alpha-D-glucose residues successively from non-reducing ends of the chains with release of beta-D-glucose.</text>
        <dbReference type="EC" id="3.2.1.3"/>
    </reaction>
</comment>
<dbReference type="PRINTS" id="PR00736">
    <property type="entry name" value="GLHYDRLASE15"/>
</dbReference>
<dbReference type="InterPro" id="IPR034836">
    <property type="entry name" value="CBM20_glucoamylase"/>
</dbReference>
<name>A0A139IJN7_9PEZI</name>
<dbReference type="GO" id="GO:0000324">
    <property type="term" value="C:fungal-type vacuole"/>
    <property type="evidence" value="ECO:0007669"/>
    <property type="project" value="TreeGrafter"/>
</dbReference>
<dbReference type="PROSITE" id="PS51166">
    <property type="entry name" value="CBM20"/>
    <property type="match status" value="1"/>
</dbReference>
<evidence type="ECO:0000256" key="2">
    <source>
        <dbReference type="ARBA" id="ARBA00006188"/>
    </source>
</evidence>
<dbReference type="PANTHER" id="PTHR31616">
    <property type="entry name" value="TREHALASE"/>
    <property type="match status" value="1"/>
</dbReference>
<proteinExistence type="inferred from homology"/>
<dbReference type="InterPro" id="IPR012341">
    <property type="entry name" value="6hp_glycosidase-like_sf"/>
</dbReference>
<keyword evidence="15" id="KW-1185">Reference proteome</keyword>
<dbReference type="Gene3D" id="1.50.10.10">
    <property type="match status" value="1"/>
</dbReference>
<dbReference type="EMBL" id="LFZO01000069">
    <property type="protein sequence ID" value="KXT14977.1"/>
    <property type="molecule type" value="Genomic_DNA"/>
</dbReference>
<evidence type="ECO:0000256" key="8">
    <source>
        <dbReference type="ARBA" id="ARBA00023326"/>
    </source>
</evidence>
<dbReference type="Pfam" id="PF00686">
    <property type="entry name" value="CBM_20"/>
    <property type="match status" value="1"/>
</dbReference>
<feature type="active site" description="Proton acceptor" evidence="10">
    <location>
        <position position="219"/>
    </location>
</feature>
<keyword evidence="3 12" id="KW-0732">Signal</keyword>
<dbReference type="PANTHER" id="PTHR31616:SF12">
    <property type="entry name" value="GLUCOAMYLASE"/>
    <property type="match status" value="1"/>
</dbReference>
<dbReference type="GO" id="GO:0000272">
    <property type="term" value="P:polysaccharide catabolic process"/>
    <property type="evidence" value="ECO:0007669"/>
    <property type="project" value="UniProtKB-KW"/>
</dbReference>
<dbReference type="FunFam" id="2.60.40.10:FF:000552">
    <property type="entry name" value="Related to glucoamylase"/>
    <property type="match status" value="1"/>
</dbReference>
<dbReference type="InterPro" id="IPR002044">
    <property type="entry name" value="CBM20"/>
</dbReference>
<evidence type="ECO:0000256" key="12">
    <source>
        <dbReference type="SAM" id="SignalP"/>
    </source>
</evidence>
<feature type="domain" description="CBM20" evidence="13">
    <location>
        <begin position="532"/>
        <end position="638"/>
    </location>
</feature>
<feature type="active site" description="Proton donor" evidence="10">
    <location>
        <position position="222"/>
    </location>
</feature>
<evidence type="ECO:0000313" key="15">
    <source>
        <dbReference type="Proteomes" id="UP000073492"/>
    </source>
</evidence>
<dbReference type="InterPro" id="IPR008291">
    <property type="entry name" value="Glucoamylase_SBD"/>
</dbReference>
<feature type="chain" id="PRO_5007297495" description="Glucoamylase" evidence="12">
    <location>
        <begin position="32"/>
        <end position="638"/>
    </location>
</feature>
<evidence type="ECO:0000256" key="7">
    <source>
        <dbReference type="ARBA" id="ARBA00023295"/>
    </source>
</evidence>
<evidence type="ECO:0000256" key="6">
    <source>
        <dbReference type="ARBA" id="ARBA00023277"/>
    </source>
</evidence>
<evidence type="ECO:0000313" key="14">
    <source>
        <dbReference type="EMBL" id="KXT14977.1"/>
    </source>
</evidence>
<keyword evidence="6 9" id="KW-0119">Carbohydrate metabolism</keyword>
<dbReference type="FunFam" id="1.50.10.10:FF:000018">
    <property type="entry name" value="Glucoamylase"/>
    <property type="match status" value="1"/>
</dbReference>
<dbReference type="InterPro" id="IPR013784">
    <property type="entry name" value="Carb-bd-like_fold"/>
</dbReference>
<dbReference type="PROSITE" id="PS00820">
    <property type="entry name" value="GLUCOAMYLASE"/>
    <property type="match status" value="1"/>
</dbReference>
<dbReference type="SUPFAM" id="SSF48208">
    <property type="entry name" value="Six-hairpin glycosidases"/>
    <property type="match status" value="1"/>
</dbReference>
<dbReference type="EC" id="3.2.1.3" evidence="9"/>
<feature type="binding site" evidence="11">
    <location>
        <position position="163"/>
    </location>
    <ligand>
        <name>substrate</name>
    </ligand>
</feature>
<dbReference type="GO" id="GO:0004339">
    <property type="term" value="F:glucan 1,4-alpha-glucosidase activity"/>
    <property type="evidence" value="ECO:0007669"/>
    <property type="project" value="UniProtKB-EC"/>
</dbReference>
<dbReference type="Pfam" id="PF00723">
    <property type="entry name" value="Glyco_hydro_15"/>
    <property type="match status" value="1"/>
</dbReference>
<dbReference type="InterPro" id="IPR013783">
    <property type="entry name" value="Ig-like_fold"/>
</dbReference>
<dbReference type="InterPro" id="IPR011613">
    <property type="entry name" value="GH15-like"/>
</dbReference>
<gene>
    <name evidence="14" type="ORF">AC579_7769</name>
</gene>
<evidence type="ECO:0000259" key="13">
    <source>
        <dbReference type="PROSITE" id="PS51166"/>
    </source>
</evidence>
<evidence type="ECO:0000256" key="10">
    <source>
        <dbReference type="PIRSR" id="PIRSR001031-1"/>
    </source>
</evidence>
<evidence type="ECO:0000256" key="1">
    <source>
        <dbReference type="ARBA" id="ARBA00001863"/>
    </source>
</evidence>
<dbReference type="InterPro" id="IPR046966">
    <property type="entry name" value="Glucoamylase_active_site"/>
</dbReference>
<sequence>MLTPAAPISTKSPSIMLSLLSLLPFLGSAFSYPYQDALEPRATGTLDSWLTTESPIALQGILSNIGSSGSKASGASAGIIVASPSKRNPDYFYTWTRDAALTIKCLVDQFLAGGPSSLETAIQDYINAQVRLQTVGNPSGGLCSGGLGEPKFNVDGTQFTGAWGRPQRDGPALRATALIAYARYLLSKGDTASVTNIIWPVVQNDLSYVSQYWNQTGFDLWEEVNSSSFFTTAAQYRALVEGSALAAQTGKQCQACDSQAPQVLCFLQSYWTGSYVLSNTGGGRSGKDANSILASIHLFDSSTGCNANTFQPCSDKALANHKQVTDSFRSIYSINSGIPAGKGVAVGRYQEDSYQGGNPWYLSTFAAAEQLYDAVYQWKKAGSITITAVSLPFFQDVYAAATTGTFSSSTSTFNSIVDAVGNYADSYMSNAVSFNDDSVQQQYTPQTGALAEQYSRSNGSPLSAGDLTWSYAAFLTAFNARKAAMPASWGAAKLSVPSACSGSSATGPCTAATATFPRSGQPSPTSTTGSCSATPTLTNVLFKETATTTYGENVFIAGSISQLGNWNPDNAVALSAQNYTGANNLWFVTVPLSAGQSFMYKYFRRETDGSVRWESDANRSYTVPKNCAGSATQSDTWR</sequence>
<evidence type="ECO:0000256" key="3">
    <source>
        <dbReference type="ARBA" id="ARBA00022729"/>
    </source>
</evidence>
<keyword evidence="5" id="KW-0325">Glycoprotein</keyword>
<keyword evidence="4 9" id="KW-0378">Hydrolase</keyword>
<dbReference type="InterPro" id="IPR000165">
    <property type="entry name" value="Glucoamylase"/>
</dbReference>
<feature type="signal peptide" evidence="12">
    <location>
        <begin position="1"/>
        <end position="31"/>
    </location>
</feature>
<dbReference type="PIRSF" id="PIRSF001031">
    <property type="entry name" value="Glu-a-glcsd_SBD"/>
    <property type="match status" value="1"/>
</dbReference>
<keyword evidence="8 9" id="KW-0624">Polysaccharide degradation</keyword>
<protein>
    <recommendedName>
        <fullName evidence="9">Glucoamylase</fullName>
        <ecNumber evidence="9">3.2.1.3</ecNumber>
    </recommendedName>
    <alternativeName>
        <fullName evidence="9">1,4-alpha-D-glucan glucohydrolase</fullName>
    </alternativeName>
    <alternativeName>
        <fullName evidence="9">Glucan 1,4-alpha-glucosidase</fullName>
    </alternativeName>
</protein>
<dbReference type="GO" id="GO:2001070">
    <property type="term" value="F:starch binding"/>
    <property type="evidence" value="ECO:0007669"/>
    <property type="project" value="InterPro"/>
</dbReference>
<organism evidence="14 15">
    <name type="scientific">Pseudocercospora musae</name>
    <dbReference type="NCBI Taxonomy" id="113226"/>
    <lineage>
        <taxon>Eukaryota</taxon>
        <taxon>Fungi</taxon>
        <taxon>Dikarya</taxon>
        <taxon>Ascomycota</taxon>
        <taxon>Pezizomycotina</taxon>
        <taxon>Dothideomycetes</taxon>
        <taxon>Dothideomycetidae</taxon>
        <taxon>Mycosphaerellales</taxon>
        <taxon>Mycosphaerellaceae</taxon>
        <taxon>Pseudocercospora</taxon>
    </lineage>
</organism>